<name>A0AAW6E5V9_9FIRM</name>
<sequence>MNRVQFYPSPALVNLLKSDASSNGVSVSQFVTDLLEKYYGISAKKSISITQLTAIVLKEVEAYVQNKKAGERFDLYSASASYRNIDMVCNKKPSTIRASIGRSFSSKIGTTPFQNVKKCLDKGKQVLSRNNALVYEIF</sequence>
<reference evidence="1" key="1">
    <citation type="submission" date="2023-01" db="EMBL/GenBank/DDBJ databases">
        <title>Human gut microbiome strain richness.</title>
        <authorList>
            <person name="Chen-Liaw A."/>
        </authorList>
    </citation>
    <scope>NUCLEOTIDE SEQUENCE</scope>
    <source>
        <strain evidence="1">D59st1_B8_D59t2_181005</strain>
    </source>
</reference>
<dbReference type="AlphaFoldDB" id="A0AAW6E5V9"/>
<dbReference type="RefSeq" id="WP_138337307.1">
    <property type="nucleotide sequence ID" value="NZ_JADMNX010000014.1"/>
</dbReference>
<dbReference type="Proteomes" id="UP001211421">
    <property type="component" value="Unassembled WGS sequence"/>
</dbReference>
<dbReference type="EMBL" id="JAQMLS010000014">
    <property type="protein sequence ID" value="MDB8743200.1"/>
    <property type="molecule type" value="Genomic_DNA"/>
</dbReference>
<evidence type="ECO:0008006" key="3">
    <source>
        <dbReference type="Google" id="ProtNLM"/>
    </source>
</evidence>
<protein>
    <recommendedName>
        <fullName evidence="3">Ribbon-helix-helix protein CopG domain-containing protein</fullName>
    </recommendedName>
</protein>
<gene>
    <name evidence="1" type="ORF">PNV70_14130</name>
</gene>
<accession>A0AAW6E5V9</accession>
<evidence type="ECO:0000313" key="2">
    <source>
        <dbReference type="Proteomes" id="UP001211421"/>
    </source>
</evidence>
<evidence type="ECO:0000313" key="1">
    <source>
        <dbReference type="EMBL" id="MDB8743200.1"/>
    </source>
</evidence>
<proteinExistence type="predicted"/>
<organism evidence="1 2">
    <name type="scientific">Ruminococcus bicirculans</name>
    <name type="common">ex Wegman et al. 2014</name>
    <dbReference type="NCBI Taxonomy" id="1160721"/>
    <lineage>
        <taxon>Bacteria</taxon>
        <taxon>Bacillati</taxon>
        <taxon>Bacillota</taxon>
        <taxon>Clostridia</taxon>
        <taxon>Eubacteriales</taxon>
        <taxon>Oscillospiraceae</taxon>
        <taxon>Ruminococcus</taxon>
    </lineage>
</organism>
<comment type="caution">
    <text evidence="1">The sequence shown here is derived from an EMBL/GenBank/DDBJ whole genome shotgun (WGS) entry which is preliminary data.</text>
</comment>